<gene>
    <name evidence="2" type="ORF">F511_15612</name>
</gene>
<feature type="region of interest" description="Disordered" evidence="1">
    <location>
        <begin position="69"/>
        <end position="92"/>
    </location>
</feature>
<evidence type="ECO:0000313" key="3">
    <source>
        <dbReference type="Proteomes" id="UP000250235"/>
    </source>
</evidence>
<dbReference type="AlphaFoldDB" id="A0A2Z7AI64"/>
<dbReference type="Proteomes" id="UP000250235">
    <property type="component" value="Unassembled WGS sequence"/>
</dbReference>
<accession>A0A2Z7AI64</accession>
<organism evidence="2 3">
    <name type="scientific">Dorcoceras hygrometricum</name>
    <dbReference type="NCBI Taxonomy" id="472368"/>
    <lineage>
        <taxon>Eukaryota</taxon>
        <taxon>Viridiplantae</taxon>
        <taxon>Streptophyta</taxon>
        <taxon>Embryophyta</taxon>
        <taxon>Tracheophyta</taxon>
        <taxon>Spermatophyta</taxon>
        <taxon>Magnoliopsida</taxon>
        <taxon>eudicotyledons</taxon>
        <taxon>Gunneridae</taxon>
        <taxon>Pentapetalae</taxon>
        <taxon>asterids</taxon>
        <taxon>lamiids</taxon>
        <taxon>Lamiales</taxon>
        <taxon>Gesneriaceae</taxon>
        <taxon>Didymocarpoideae</taxon>
        <taxon>Trichosporeae</taxon>
        <taxon>Loxocarpinae</taxon>
        <taxon>Dorcoceras</taxon>
    </lineage>
</organism>
<proteinExistence type="predicted"/>
<sequence>MGFSSGQSSFSDTSTQSDLADDKLKKMSFVKASMIHDTLESVKYDDQNVSKLNQKGNFGIGYAEPENSKPSWLTNRLDKDRTKSGSQLSDLHQQRRSSVKVTDLCCSDLIVAAGVVIISQKLVRMRGRAAIPHSHLPAGLLALMRRVVNYHSSWVGQQQVELLMHLVFRCGVKMSG</sequence>
<keyword evidence="3" id="KW-1185">Reference proteome</keyword>
<protein>
    <submittedName>
        <fullName evidence="2">Uncharacterized protein</fullName>
    </submittedName>
</protein>
<reference evidence="2 3" key="1">
    <citation type="journal article" date="2015" name="Proc. Natl. Acad. Sci. U.S.A.">
        <title>The resurrection genome of Boea hygrometrica: A blueprint for survival of dehydration.</title>
        <authorList>
            <person name="Xiao L."/>
            <person name="Yang G."/>
            <person name="Zhang L."/>
            <person name="Yang X."/>
            <person name="Zhao S."/>
            <person name="Ji Z."/>
            <person name="Zhou Q."/>
            <person name="Hu M."/>
            <person name="Wang Y."/>
            <person name="Chen M."/>
            <person name="Xu Y."/>
            <person name="Jin H."/>
            <person name="Xiao X."/>
            <person name="Hu G."/>
            <person name="Bao F."/>
            <person name="Hu Y."/>
            <person name="Wan P."/>
            <person name="Li L."/>
            <person name="Deng X."/>
            <person name="Kuang T."/>
            <person name="Xiang C."/>
            <person name="Zhu J.K."/>
            <person name="Oliver M.J."/>
            <person name="He Y."/>
        </authorList>
    </citation>
    <scope>NUCLEOTIDE SEQUENCE [LARGE SCALE GENOMIC DNA]</scope>
    <source>
        <strain evidence="3">cv. XS01</strain>
    </source>
</reference>
<dbReference type="EMBL" id="KV014886">
    <property type="protein sequence ID" value="KZV21461.1"/>
    <property type="molecule type" value="Genomic_DNA"/>
</dbReference>
<evidence type="ECO:0000313" key="2">
    <source>
        <dbReference type="EMBL" id="KZV21461.1"/>
    </source>
</evidence>
<evidence type="ECO:0000256" key="1">
    <source>
        <dbReference type="SAM" id="MobiDB-lite"/>
    </source>
</evidence>
<name>A0A2Z7AI64_9LAMI</name>